<feature type="compositionally biased region" description="Basic and acidic residues" evidence="3">
    <location>
        <begin position="804"/>
        <end position="814"/>
    </location>
</feature>
<keyword evidence="4" id="KW-0812">Transmembrane</keyword>
<dbReference type="EMBL" id="JADMKS010000002">
    <property type="protein sequence ID" value="MBF6636182.1"/>
    <property type="molecule type" value="Genomic_DNA"/>
</dbReference>
<dbReference type="Pfam" id="PF10145">
    <property type="entry name" value="PhageMin_Tail"/>
    <property type="match status" value="1"/>
</dbReference>
<name>A0AA40X125_9GAMM</name>
<keyword evidence="2" id="KW-0175">Coiled coil</keyword>
<dbReference type="RefSeq" id="WP_194977645.1">
    <property type="nucleotide sequence ID" value="NZ_JADMKS010000002.1"/>
</dbReference>
<comment type="caution">
    <text evidence="6">The sequence shown here is derived from an EMBL/GenBank/DDBJ whole genome shotgun (WGS) entry which is preliminary data.</text>
</comment>
<evidence type="ECO:0000256" key="2">
    <source>
        <dbReference type="SAM" id="Coils"/>
    </source>
</evidence>
<dbReference type="Proteomes" id="UP000705283">
    <property type="component" value="Unassembled WGS sequence"/>
</dbReference>
<evidence type="ECO:0000256" key="1">
    <source>
        <dbReference type="ARBA" id="ARBA00022612"/>
    </source>
</evidence>
<feature type="region of interest" description="Disordered" evidence="3">
    <location>
        <begin position="802"/>
        <end position="823"/>
    </location>
</feature>
<feature type="coiled-coil region" evidence="2">
    <location>
        <begin position="146"/>
        <end position="173"/>
    </location>
</feature>
<dbReference type="AlphaFoldDB" id="A0AA40X125"/>
<keyword evidence="4" id="KW-1133">Transmembrane helix</keyword>
<gene>
    <name evidence="6" type="ORF">ITX54_05825</name>
</gene>
<sequence>MSNSLKLQVLLKAVDQASRPFKAIQNATKTLSGDIRGTQENLKALNAQAAKIDGFRKTSAQLAVTSQALKKAKEDTAALAMEVKNAENPSKAQVRLLESAKRATAELQTKQNGLRLSVQQQRGALDAAGISTKKLSSEQQRLKASADTASNSLARQKQQLASLSQKQEQLNRVSERYRKGQELSGKVRGAGAAGIGMATVGAVAEMAILKPGYEFAQKNSTLQATLGLEKQSPEMQALRTQARQIGDNTAASAGDAASAQNIIAKGGGDVKAIMAATPVTLNMSLANERSMEENASLLMSSKNAFGLANEQVAHLGDVISSTLNKTAANFDGLSDALTYIAPVAKNAGVSVEQTAAMVGALADKGVTGSMAGTGTRAMLMRLQAPTGEAFKAIKELKVKTADGKGNMRPMFTILKEIKKSFDKNKLGTAQQAEYMKTIFGEEAAASAAILLEDARSGKLDQLTKTLQHSDGSTENLVKIKQDNLGGDFKEFQSAYEAIGIDLFDQQESSLRKLTTNVTELLLKFDGWIKKNPVLAGGIAKAASAGLILVGVLGAIGLVAWPVITGFNLLMAGAGMLGTAFSIAGGTIGTVFGAISFPVVAAVALIVGAVLMIRKYWEPIAAFFGGVMDGIKAAFLPVGDALAPFADQFGWIADKVKAAWGWFKELIAPVKATQESLDSCRSAGKQFGEWIGSALRIPLDALNQLRQGIDWVLDKLGLIDTKSNGLADKVPKNGEPGSAAFGGGGYQMAPNESMPFAFGGGMTYAPVTAGAGGGFVDKSQTTNHYQINIPPGMSKDDALALMAQDRQRQERERAARQRSQMAND</sequence>
<accession>A0AA40X125</accession>
<reference evidence="6" key="1">
    <citation type="submission" date="2020-11" db="EMBL/GenBank/DDBJ databases">
        <authorList>
            <person name="Lee S.D."/>
        </authorList>
    </citation>
    <scope>NUCLEOTIDE SEQUENCE</scope>
    <source>
        <strain evidence="6">SAP-2</strain>
    </source>
</reference>
<keyword evidence="4" id="KW-0472">Membrane</keyword>
<dbReference type="NCBIfam" id="TIGR01760">
    <property type="entry name" value="tape_meas_TP901"/>
    <property type="match status" value="1"/>
</dbReference>
<feature type="transmembrane region" description="Helical" evidence="4">
    <location>
        <begin position="538"/>
        <end position="559"/>
    </location>
</feature>
<evidence type="ECO:0000259" key="5">
    <source>
        <dbReference type="Pfam" id="PF10145"/>
    </source>
</evidence>
<evidence type="ECO:0000313" key="7">
    <source>
        <dbReference type="Proteomes" id="UP000705283"/>
    </source>
</evidence>
<dbReference type="PANTHER" id="PTHR37813">
    <property type="entry name" value="FELS-2 PROPHAGE PROTEIN"/>
    <property type="match status" value="1"/>
</dbReference>
<keyword evidence="1" id="KW-1188">Viral release from host cell</keyword>
<evidence type="ECO:0000256" key="4">
    <source>
        <dbReference type="SAM" id="Phobius"/>
    </source>
</evidence>
<dbReference type="InterPro" id="IPR010090">
    <property type="entry name" value="Phage_tape_meas"/>
</dbReference>
<reference evidence="6" key="2">
    <citation type="submission" date="2022-09" db="EMBL/GenBank/DDBJ databases">
        <title>Rouxiella aceris sp. nov., isolated from tree sap and emended description of the genus Rhouxiella.</title>
        <authorList>
            <person name="Kim I.S."/>
        </authorList>
    </citation>
    <scope>NUCLEOTIDE SEQUENCE</scope>
    <source>
        <strain evidence="6">SAP-2</strain>
    </source>
</reference>
<feature type="domain" description="Phage tail tape measure protein" evidence="5">
    <location>
        <begin position="240"/>
        <end position="440"/>
    </location>
</feature>
<protein>
    <submittedName>
        <fullName evidence="6">Phage tail tape measure protein</fullName>
    </submittedName>
</protein>
<dbReference type="PANTHER" id="PTHR37813:SF1">
    <property type="entry name" value="FELS-2 PROPHAGE PROTEIN"/>
    <property type="match status" value="1"/>
</dbReference>
<evidence type="ECO:0000256" key="3">
    <source>
        <dbReference type="SAM" id="MobiDB-lite"/>
    </source>
</evidence>
<proteinExistence type="predicted"/>
<organism evidence="6 7">
    <name type="scientific">Rouxiella silvae</name>
    <dbReference type="NCBI Taxonomy" id="1646373"/>
    <lineage>
        <taxon>Bacteria</taxon>
        <taxon>Pseudomonadati</taxon>
        <taxon>Pseudomonadota</taxon>
        <taxon>Gammaproteobacteria</taxon>
        <taxon>Enterobacterales</taxon>
        <taxon>Yersiniaceae</taxon>
        <taxon>Rouxiella</taxon>
    </lineage>
</organism>
<evidence type="ECO:0000313" key="6">
    <source>
        <dbReference type="EMBL" id="MBF6636182.1"/>
    </source>
</evidence>
<feature type="transmembrane region" description="Helical" evidence="4">
    <location>
        <begin position="590"/>
        <end position="612"/>
    </location>
</feature>